<keyword evidence="2" id="KW-1185">Reference proteome</keyword>
<reference evidence="1" key="1">
    <citation type="submission" date="2019-09" db="EMBL/GenBank/DDBJ databases">
        <title>Draft genome information of white flower Hibiscus syriacus.</title>
        <authorList>
            <person name="Kim Y.-M."/>
        </authorList>
    </citation>
    <scope>NUCLEOTIDE SEQUENCE [LARGE SCALE GENOMIC DNA]</scope>
    <source>
        <strain evidence="1">YM2019G1</strain>
    </source>
</reference>
<protein>
    <submittedName>
        <fullName evidence="1">Uncharacterized protein</fullName>
    </submittedName>
</protein>
<accession>A0A6A2ZX15</accession>
<dbReference type="AlphaFoldDB" id="A0A6A2ZX15"/>
<sequence>MEDSFLGLTGDEFAWFGKMETTSSTVLESTLSAERDNGEADDAAMIFPIREEDKSLFADLGKLSECSFVFRHQQNVGPQVEIC</sequence>
<comment type="caution">
    <text evidence="1">The sequence shown here is derived from an EMBL/GenBank/DDBJ whole genome shotgun (WGS) entry which is preliminary data.</text>
</comment>
<dbReference type="Proteomes" id="UP000436088">
    <property type="component" value="Unassembled WGS sequence"/>
</dbReference>
<dbReference type="EMBL" id="VEPZ02001066">
    <property type="protein sequence ID" value="KAE8696480.1"/>
    <property type="molecule type" value="Genomic_DNA"/>
</dbReference>
<organism evidence="1 2">
    <name type="scientific">Hibiscus syriacus</name>
    <name type="common">Rose of Sharon</name>
    <dbReference type="NCBI Taxonomy" id="106335"/>
    <lineage>
        <taxon>Eukaryota</taxon>
        <taxon>Viridiplantae</taxon>
        <taxon>Streptophyta</taxon>
        <taxon>Embryophyta</taxon>
        <taxon>Tracheophyta</taxon>
        <taxon>Spermatophyta</taxon>
        <taxon>Magnoliopsida</taxon>
        <taxon>eudicotyledons</taxon>
        <taxon>Gunneridae</taxon>
        <taxon>Pentapetalae</taxon>
        <taxon>rosids</taxon>
        <taxon>malvids</taxon>
        <taxon>Malvales</taxon>
        <taxon>Malvaceae</taxon>
        <taxon>Malvoideae</taxon>
        <taxon>Hibiscus</taxon>
    </lineage>
</organism>
<gene>
    <name evidence="1" type="ORF">F3Y22_tig00110657pilonHSYRG00016</name>
</gene>
<evidence type="ECO:0000313" key="2">
    <source>
        <dbReference type="Proteomes" id="UP000436088"/>
    </source>
</evidence>
<name>A0A6A2ZX15_HIBSY</name>
<evidence type="ECO:0000313" key="1">
    <source>
        <dbReference type="EMBL" id="KAE8696480.1"/>
    </source>
</evidence>
<proteinExistence type="predicted"/>